<evidence type="ECO:0000313" key="2">
    <source>
        <dbReference type="Proteomes" id="UP000261016"/>
    </source>
</evidence>
<dbReference type="Proteomes" id="UP000261016">
    <property type="component" value="Unassembled WGS sequence"/>
</dbReference>
<proteinExistence type="predicted"/>
<evidence type="ECO:0000313" key="1">
    <source>
        <dbReference type="EMBL" id="RGM27575.1"/>
    </source>
</evidence>
<accession>A0A8B2ZHF5</accession>
<dbReference type="AlphaFoldDB" id="A0A8B2ZHF5"/>
<comment type="caution">
    <text evidence="1">The sequence shown here is derived from an EMBL/GenBank/DDBJ whole genome shotgun (WGS) entry which is preliminary data.</text>
</comment>
<protein>
    <submittedName>
        <fullName evidence="1">Uncharacterized protein</fullName>
    </submittedName>
</protein>
<organism evidence="1 2">
    <name type="scientific">Staphylococcus warneri</name>
    <dbReference type="NCBI Taxonomy" id="1292"/>
    <lineage>
        <taxon>Bacteria</taxon>
        <taxon>Bacillati</taxon>
        <taxon>Bacillota</taxon>
        <taxon>Bacilli</taxon>
        <taxon>Bacillales</taxon>
        <taxon>Staphylococcaceae</taxon>
        <taxon>Staphylococcus</taxon>
    </lineage>
</organism>
<reference evidence="1 2" key="1">
    <citation type="submission" date="2018-08" db="EMBL/GenBank/DDBJ databases">
        <title>A genome reference for cultivated species of the human gut microbiota.</title>
        <authorList>
            <person name="Zou Y."/>
            <person name="Xue W."/>
            <person name="Luo G."/>
        </authorList>
    </citation>
    <scope>NUCLEOTIDE SEQUENCE [LARGE SCALE GENOMIC DNA]</scope>
    <source>
        <strain evidence="1 2">OM08-17AT</strain>
    </source>
</reference>
<sequence length="91" mass="10771">MKRSKLLLNKNLLEKYEQQQNVGTRVAMINNICEKIINSEYDDLIISDSEKIFVNGYKDKLDEARKKANEMGYKSLTVLFEEIMKSEMKYR</sequence>
<dbReference type="EMBL" id="QSTD01000012">
    <property type="protein sequence ID" value="RGM27575.1"/>
    <property type="molecule type" value="Genomic_DNA"/>
</dbReference>
<gene>
    <name evidence="1" type="ORF">DXC19_12370</name>
</gene>
<name>A0A8B2ZHF5_STAWA</name>
<dbReference type="RefSeq" id="WP_021511244.1">
    <property type="nucleotide sequence ID" value="NZ_CABMFV010000012.1"/>
</dbReference>